<organism evidence="2">
    <name type="scientific">Oryza meridionalis</name>
    <dbReference type="NCBI Taxonomy" id="40149"/>
    <lineage>
        <taxon>Eukaryota</taxon>
        <taxon>Viridiplantae</taxon>
        <taxon>Streptophyta</taxon>
        <taxon>Embryophyta</taxon>
        <taxon>Tracheophyta</taxon>
        <taxon>Spermatophyta</taxon>
        <taxon>Magnoliopsida</taxon>
        <taxon>Liliopsida</taxon>
        <taxon>Poales</taxon>
        <taxon>Poaceae</taxon>
        <taxon>BOP clade</taxon>
        <taxon>Oryzoideae</taxon>
        <taxon>Oryzeae</taxon>
        <taxon>Oryzinae</taxon>
        <taxon>Oryza</taxon>
    </lineage>
</organism>
<accession>A0A0E0ELC9</accession>
<evidence type="ECO:0000256" key="1">
    <source>
        <dbReference type="SAM" id="MobiDB-lite"/>
    </source>
</evidence>
<sequence length="406" mass="43110">MACWMMCVTANLVRVFWAWWWWWWWGDLQGGWRRGMDRWEALIAAAARRSEPPRSGWAEWGGGGDARATAIPSRCPPRPRPVAAGGRGEGGGRMRGRGGEEGTWKSHGGGGRGAERAGAVVAPPRAADAAGTGTGRNAVAVGGGAAEDVVVIVSGRRSVGEPTLDVSEMLLQAAEAWRSRRTQREARPDALPPRPVAADGRGGSGEGTSRARGRGEEGTTHVAVAGGLATLTHGGERDPGAAVATEEKRNGGEVGTKRGLEERAARSPPPLPLPKRRAVSAVAEGTPLFHSGAATAAAAMPTVVFVRWIRRLLLLLSLAAKLICRWKLWWMVVIQLQMCIKSSHASDENQVACKLGSLKNGVQKGAANSGELLGRKQVMAQAGECASKEEDGIRDALLPSWMWEGR</sequence>
<reference evidence="2" key="1">
    <citation type="submission" date="2015-04" db="UniProtKB">
        <authorList>
            <consortium name="EnsemblPlants"/>
        </authorList>
    </citation>
    <scope>IDENTIFICATION</scope>
</reference>
<dbReference type="STRING" id="40149.A0A0E0ELC9"/>
<dbReference type="EnsemblPlants" id="OMERI08G11870.1">
    <property type="protein sequence ID" value="OMERI08G11870.1"/>
    <property type="gene ID" value="OMERI08G11870"/>
</dbReference>
<name>A0A0E0ELC9_9ORYZ</name>
<protein>
    <recommendedName>
        <fullName evidence="4">DUF834 domain-containing protein</fullName>
    </recommendedName>
</protein>
<feature type="region of interest" description="Disordered" evidence="1">
    <location>
        <begin position="179"/>
        <end position="276"/>
    </location>
</feature>
<evidence type="ECO:0000313" key="3">
    <source>
        <dbReference type="Proteomes" id="UP000008021"/>
    </source>
</evidence>
<keyword evidence="3" id="KW-1185">Reference proteome</keyword>
<feature type="compositionally biased region" description="Basic and acidic residues" evidence="1">
    <location>
        <begin position="234"/>
        <end position="265"/>
    </location>
</feature>
<evidence type="ECO:0000313" key="2">
    <source>
        <dbReference type="EnsemblPlants" id="OMERI08G11870.1"/>
    </source>
</evidence>
<dbReference type="Gramene" id="OMERI08G11870.1">
    <property type="protein sequence ID" value="OMERI08G11870.1"/>
    <property type="gene ID" value="OMERI08G11870"/>
</dbReference>
<feature type="region of interest" description="Disordered" evidence="1">
    <location>
        <begin position="52"/>
        <end position="139"/>
    </location>
</feature>
<dbReference type="HOGENOM" id="CLU_678593_0_0_1"/>
<dbReference type="Proteomes" id="UP000008021">
    <property type="component" value="Chromosome 8"/>
</dbReference>
<dbReference type="AlphaFoldDB" id="A0A0E0ELC9"/>
<proteinExistence type="predicted"/>
<evidence type="ECO:0008006" key="4">
    <source>
        <dbReference type="Google" id="ProtNLM"/>
    </source>
</evidence>
<reference evidence="2" key="2">
    <citation type="submission" date="2018-05" db="EMBL/GenBank/DDBJ databases">
        <title>OmerRS3 (Oryza meridionalis Reference Sequence Version 3).</title>
        <authorList>
            <person name="Zhang J."/>
            <person name="Kudrna D."/>
            <person name="Lee S."/>
            <person name="Talag J."/>
            <person name="Welchert J."/>
            <person name="Wing R.A."/>
        </authorList>
    </citation>
    <scope>NUCLEOTIDE SEQUENCE [LARGE SCALE GENOMIC DNA]</scope>
    <source>
        <strain evidence="2">cv. OR44</strain>
    </source>
</reference>
<feature type="compositionally biased region" description="Low complexity" evidence="1">
    <location>
        <begin position="116"/>
        <end position="139"/>
    </location>
</feature>